<dbReference type="InterPro" id="IPR037185">
    <property type="entry name" value="EmrE-like"/>
</dbReference>
<keyword evidence="1" id="KW-0472">Membrane</keyword>
<proteinExistence type="predicted"/>
<feature type="transmembrane region" description="Helical" evidence="1">
    <location>
        <begin position="171"/>
        <end position="193"/>
    </location>
</feature>
<protein>
    <recommendedName>
        <fullName evidence="2">EamA domain-containing protein</fullName>
    </recommendedName>
</protein>
<organism evidence="3">
    <name type="scientific">Curvibacter symbiont subsp. Hydra magnipapillata</name>
    <dbReference type="NCBI Taxonomy" id="667019"/>
    <lineage>
        <taxon>Bacteria</taxon>
        <taxon>Pseudomonadati</taxon>
        <taxon>Pseudomonadota</taxon>
        <taxon>Betaproteobacteria</taxon>
        <taxon>Burkholderiales</taxon>
        <taxon>Comamonadaceae</taxon>
        <taxon>Curvibacter</taxon>
    </lineage>
</organism>
<feature type="transmembrane region" description="Helical" evidence="1">
    <location>
        <begin position="287"/>
        <end position="304"/>
    </location>
</feature>
<dbReference type="InterPro" id="IPR000620">
    <property type="entry name" value="EamA_dom"/>
</dbReference>
<evidence type="ECO:0000259" key="2">
    <source>
        <dbReference type="Pfam" id="PF00892"/>
    </source>
</evidence>
<feature type="transmembrane region" description="Helical" evidence="1">
    <location>
        <begin position="148"/>
        <end position="165"/>
    </location>
</feature>
<dbReference type="SUPFAM" id="SSF103481">
    <property type="entry name" value="Multidrug resistance efflux transporter EmrE"/>
    <property type="match status" value="2"/>
</dbReference>
<gene>
    <name evidence="3" type="ORF">Csp_C23310</name>
</gene>
<evidence type="ECO:0000313" key="3">
    <source>
        <dbReference type="EMBL" id="CBA30390.1"/>
    </source>
</evidence>
<keyword evidence="1" id="KW-1133">Transmembrane helix</keyword>
<feature type="transmembrane region" description="Helical" evidence="1">
    <location>
        <begin position="34"/>
        <end position="55"/>
    </location>
</feature>
<dbReference type="EMBL" id="FN543105">
    <property type="protein sequence ID" value="CBA30390.1"/>
    <property type="molecule type" value="Genomic_DNA"/>
</dbReference>
<name>C9YCA2_CURXX</name>
<feature type="transmembrane region" description="Helical" evidence="1">
    <location>
        <begin position="61"/>
        <end position="81"/>
    </location>
</feature>
<feature type="domain" description="EamA" evidence="2">
    <location>
        <begin position="34"/>
        <end position="164"/>
    </location>
</feature>
<feature type="domain" description="EamA" evidence="2">
    <location>
        <begin position="177"/>
        <end position="301"/>
    </location>
</feature>
<accession>C9YCA2</accession>
<dbReference type="GO" id="GO:0016020">
    <property type="term" value="C:membrane"/>
    <property type="evidence" value="ECO:0007669"/>
    <property type="project" value="InterPro"/>
</dbReference>
<feature type="transmembrane region" description="Helical" evidence="1">
    <location>
        <begin position="93"/>
        <end position="114"/>
    </location>
</feature>
<dbReference type="AlphaFoldDB" id="C9YCA2"/>
<dbReference type="Pfam" id="PF00892">
    <property type="entry name" value="EamA"/>
    <property type="match status" value="2"/>
</dbReference>
<keyword evidence="1" id="KW-0812">Transmembrane</keyword>
<feature type="transmembrane region" description="Helical" evidence="1">
    <location>
        <begin position="205"/>
        <end position="227"/>
    </location>
</feature>
<reference evidence="3" key="1">
    <citation type="journal article" date="2010" name="Nature">
        <title>The Dynamic genome of Hydra.</title>
        <authorList>
            <person name="Chapman J.A."/>
            <person name="Kirkness E.F."/>
            <person name="Simakov O."/>
            <person name="Hampson S.E."/>
            <person name="Mitros T."/>
            <person name="Weinmaier T."/>
            <person name="Rattei T."/>
            <person name="Balasubramanian P.G."/>
            <person name="Borman J."/>
            <person name="Busam D."/>
            <person name="Disbennett K."/>
            <person name="Pfannkoch C."/>
            <person name="Sumin N."/>
            <person name="Sutton G."/>
            <person name="Viswanathan L."/>
            <person name="Walenz B."/>
            <person name="Goodstein D.M."/>
            <person name="Hellsten U."/>
            <person name="Kawashima T."/>
            <person name="Prochnik S.E."/>
            <person name="Putnam N.H."/>
            <person name="Shu S."/>
            <person name="Blumberg B."/>
            <person name="Dana C.E."/>
            <person name="Gee L."/>
            <person name="Kibler D.F."/>
            <person name="Law L."/>
            <person name="Lindgens D."/>
            <person name="Martinez D.E."/>
            <person name="Peng J."/>
            <person name="Wigge P.A."/>
            <person name="Bertulat B."/>
            <person name="Guder C."/>
            <person name="Nakamura Y."/>
            <person name="Ozbek S."/>
            <person name="Watanabe H."/>
            <person name="Khalturin K."/>
            <person name="Hemmrich G."/>
            <person name="Franke A."/>
            <person name="Augustin R."/>
            <person name="Fraune S."/>
            <person name="Hayakawa E."/>
            <person name="Hayakawa S."/>
            <person name="Hirose M."/>
            <person name="Hwang J."/>
            <person name="Ikeo K."/>
            <person name="Nishimiya-Fujisawa C."/>
            <person name="Ogura A."/>
            <person name="Takahashi T."/>
            <person name="Steinmetz P.R."/>
            <person name="Zhang X."/>
            <person name="Aufschnaiter R."/>
            <person name="Eder M.K."/>
            <person name="Gorny A.K."/>
            <person name="Salvenmoser W."/>
            <person name="Heimberg A.M."/>
            <person name="Wheeler B.M."/>
            <person name="Peterson K.J."/>
            <person name="Boettger A."/>
            <person name="Tischler P."/>
            <person name="Wolf A."/>
            <person name="Gojobori T."/>
            <person name="Remington K.A."/>
            <person name="Strausberg R.L."/>
            <person name="Venter J."/>
            <person name="Technau U."/>
            <person name="Hobmayer B."/>
            <person name="Bosch T.C."/>
            <person name="Holstein T.W."/>
            <person name="Fujisawa T."/>
            <person name="Bode H.R."/>
            <person name="David C.N."/>
            <person name="Rokhsar D.S."/>
            <person name="Steele R.E."/>
        </authorList>
    </citation>
    <scope>NUCLEOTIDE SEQUENCE</scope>
</reference>
<dbReference type="PANTHER" id="PTHR22911:SF103">
    <property type="entry name" value="BLR2811 PROTEIN"/>
    <property type="match status" value="1"/>
</dbReference>
<evidence type="ECO:0000256" key="1">
    <source>
        <dbReference type="SAM" id="Phobius"/>
    </source>
</evidence>
<sequence>MRVGRTVARPACAATIGTMPNFISRLKEGNPRSITAMLLAVMLFSVMDTLIKVLSERYPPIQIAALRGGLSLPLIVLWIHWRGAWPEVMRARWPLHLLRGALVIAMLVLFTVGVRGLPLTHAYTLMFFAPLLITVLAWPVLGEQAPRAHWWAVVGGLAGVLVALRPSAEGFVSWSGLAVLGAAVCYAVSAVVTRLCSRTDSKDSLVLWVMVILTLGAGVLAAPHWLPVQSADLWLWLGLAISGFLGQLAITEAFRHGQASAVAPFEYTALAWSLAIDWMVWRQWPDAFTLLGGAIIVASGLYVLRHEQVHATAEHP</sequence>
<feature type="transmembrane region" description="Helical" evidence="1">
    <location>
        <begin position="120"/>
        <end position="141"/>
    </location>
</feature>
<dbReference type="PANTHER" id="PTHR22911">
    <property type="entry name" value="ACYL-MALONYL CONDENSING ENZYME-RELATED"/>
    <property type="match status" value="1"/>
</dbReference>